<evidence type="ECO:0000313" key="15">
    <source>
        <dbReference type="WBParaSite" id="ALUE_0001790901-mRNA-1"/>
    </source>
</evidence>
<evidence type="ECO:0000259" key="12">
    <source>
        <dbReference type="Pfam" id="PF02931"/>
    </source>
</evidence>
<feature type="transmembrane region" description="Helical" evidence="11">
    <location>
        <begin position="303"/>
        <end position="320"/>
    </location>
</feature>
<dbReference type="InterPro" id="IPR036734">
    <property type="entry name" value="Neur_chan_lig-bd_sf"/>
</dbReference>
<keyword evidence="3 11" id="KW-0812">Transmembrane</keyword>
<name>A0A0M3IHK7_ASCLU</name>
<evidence type="ECO:0000256" key="6">
    <source>
        <dbReference type="ARBA" id="ARBA00023065"/>
    </source>
</evidence>
<dbReference type="GO" id="GO:0005886">
    <property type="term" value="C:plasma membrane"/>
    <property type="evidence" value="ECO:0007669"/>
    <property type="project" value="UniProtKB-SubCell"/>
</dbReference>
<sequence>MTVICVPSYILLLACYRLLELFTAYTPNEQDLRTPHLQTLSDGKFAAKTEEFLPHVRLAKDLLDERRYDSRVRPVFDHHRPTVVKYSMSLYQILAIDERLQSIALNVWVIEKWHDEFLGWDPNQYELINTTILPHQTIWLPDTYVYNSHEETERYINAVVTTKYWEGKRGAEVMFMYPALYRTACRLDIRFFPYDQQNCTLVISSWTGSKSDLDYEAEFDSVNVDNFIENEEWILLSFTIRRIEKKFACCPEPWVLLEASLVVRRKPLYYTVNLVIPATIITLVAVIGFFTPATTNNERRDKLSLGIDSLLAMSFLMMMIGEKMPKTFACCPEPWVLLEASLVVRRKPLYYTVNLVIPATIITLVAVIGFFTPATTNNERRDKLSLGIDSLLAMSFLMMMIGEKMPVTSEYVPLFGNFFRFSSNIFEQTNKRVLMDNCLLHAKVLFVITSW</sequence>
<proteinExistence type="inferred from homology"/>
<dbReference type="PANTHER" id="PTHR18945">
    <property type="entry name" value="NEUROTRANSMITTER GATED ION CHANNEL"/>
    <property type="match status" value="1"/>
</dbReference>
<keyword evidence="4 11" id="KW-0732">Signal</keyword>
<keyword evidence="14" id="KW-1185">Reference proteome</keyword>
<dbReference type="GO" id="GO:0005230">
    <property type="term" value="F:extracellular ligand-gated monoatomic ion channel activity"/>
    <property type="evidence" value="ECO:0007669"/>
    <property type="project" value="InterPro"/>
</dbReference>
<feature type="transmembrane region" description="Helical" evidence="11">
    <location>
        <begin position="384"/>
        <end position="402"/>
    </location>
</feature>
<keyword evidence="6 11" id="KW-0406">Ion transport</keyword>
<accession>A0A0M3IHK7</accession>
<evidence type="ECO:0000313" key="14">
    <source>
        <dbReference type="Proteomes" id="UP000036681"/>
    </source>
</evidence>
<dbReference type="Pfam" id="PF02932">
    <property type="entry name" value="Neur_chan_memb"/>
    <property type="match status" value="1"/>
</dbReference>
<feature type="domain" description="Neurotransmitter-gated ion-channel ligand-binding" evidence="12">
    <location>
        <begin position="57"/>
        <end position="267"/>
    </location>
</feature>
<keyword evidence="7 11" id="KW-0472">Membrane</keyword>
<dbReference type="SUPFAM" id="SSF90112">
    <property type="entry name" value="Neurotransmitter-gated ion-channel transmembrane pore"/>
    <property type="match status" value="2"/>
</dbReference>
<protein>
    <submittedName>
        <fullName evidence="15">Neur_chan_LBD domain-containing protein</fullName>
    </submittedName>
</protein>
<dbReference type="InterPro" id="IPR006202">
    <property type="entry name" value="Neur_chan_lig-bd"/>
</dbReference>
<evidence type="ECO:0000256" key="7">
    <source>
        <dbReference type="ARBA" id="ARBA00023136"/>
    </source>
</evidence>
<organism evidence="14 15">
    <name type="scientific">Ascaris lumbricoides</name>
    <name type="common">Giant roundworm</name>
    <dbReference type="NCBI Taxonomy" id="6252"/>
    <lineage>
        <taxon>Eukaryota</taxon>
        <taxon>Metazoa</taxon>
        <taxon>Ecdysozoa</taxon>
        <taxon>Nematoda</taxon>
        <taxon>Chromadorea</taxon>
        <taxon>Rhabditida</taxon>
        <taxon>Spirurina</taxon>
        <taxon>Ascaridomorpha</taxon>
        <taxon>Ascaridoidea</taxon>
        <taxon>Ascarididae</taxon>
        <taxon>Ascaris</taxon>
    </lineage>
</organism>
<dbReference type="Gene3D" id="1.20.58.390">
    <property type="entry name" value="Neurotransmitter-gated ion-channel transmembrane domain"/>
    <property type="match status" value="2"/>
</dbReference>
<dbReference type="Proteomes" id="UP000036681">
    <property type="component" value="Unplaced"/>
</dbReference>
<dbReference type="FunFam" id="2.70.170.10:FF:000031">
    <property type="entry name" value="AcetylCholine Receptor"/>
    <property type="match status" value="1"/>
</dbReference>
<dbReference type="AlphaFoldDB" id="A0A0M3IHK7"/>
<evidence type="ECO:0000256" key="2">
    <source>
        <dbReference type="ARBA" id="ARBA00009237"/>
    </source>
</evidence>
<dbReference type="GO" id="GO:0004888">
    <property type="term" value="F:transmembrane signaling receptor activity"/>
    <property type="evidence" value="ECO:0007669"/>
    <property type="project" value="InterPro"/>
</dbReference>
<dbReference type="WBParaSite" id="ALUE_0001790901-mRNA-1">
    <property type="protein sequence ID" value="ALUE_0001790901-mRNA-1"/>
    <property type="gene ID" value="ALUE_0001790901"/>
</dbReference>
<dbReference type="InterPro" id="IPR006201">
    <property type="entry name" value="Neur_channel"/>
</dbReference>
<feature type="transmembrane region" description="Helical" evidence="11">
    <location>
        <begin position="268"/>
        <end position="291"/>
    </location>
</feature>
<comment type="subcellular location">
    <subcellularLocation>
        <location evidence="1">Cell membrane</location>
        <topology evidence="1">Multi-pass membrane protein</topology>
    </subcellularLocation>
</comment>
<evidence type="ECO:0000256" key="3">
    <source>
        <dbReference type="ARBA" id="ARBA00022692"/>
    </source>
</evidence>
<evidence type="ECO:0000256" key="4">
    <source>
        <dbReference type="ARBA" id="ARBA00022729"/>
    </source>
</evidence>
<dbReference type="InterPro" id="IPR006029">
    <property type="entry name" value="Neurotrans-gated_channel_TM"/>
</dbReference>
<dbReference type="Gene3D" id="2.70.170.10">
    <property type="entry name" value="Neurotransmitter-gated ion-channel ligand-binding domain"/>
    <property type="match status" value="1"/>
</dbReference>
<dbReference type="PROSITE" id="PS00236">
    <property type="entry name" value="NEUROTR_ION_CHANNEL"/>
    <property type="match status" value="1"/>
</dbReference>
<dbReference type="Pfam" id="PF02931">
    <property type="entry name" value="Neur_chan_LBD"/>
    <property type="match status" value="1"/>
</dbReference>
<evidence type="ECO:0000256" key="5">
    <source>
        <dbReference type="ARBA" id="ARBA00022989"/>
    </source>
</evidence>
<dbReference type="CDD" id="cd19051">
    <property type="entry name" value="LGIC_TM_cation"/>
    <property type="match status" value="2"/>
</dbReference>
<evidence type="ECO:0000256" key="1">
    <source>
        <dbReference type="ARBA" id="ARBA00004651"/>
    </source>
</evidence>
<feature type="chain" id="PRO_5022250384" evidence="11">
    <location>
        <begin position="25"/>
        <end position="451"/>
    </location>
</feature>
<keyword evidence="11" id="KW-0813">Transport</keyword>
<dbReference type="SUPFAM" id="SSF63712">
    <property type="entry name" value="Nicotinic receptor ligand binding domain-like"/>
    <property type="match status" value="1"/>
</dbReference>
<dbReference type="CDD" id="cd18997">
    <property type="entry name" value="LGIC_ECD_nAChR"/>
    <property type="match status" value="1"/>
</dbReference>
<comment type="similarity">
    <text evidence="2">Belongs to the ligand-gated ion channel (TC 1.A.9) family. Acetylcholine receptor (TC 1.A.9.1) subfamily.</text>
</comment>
<feature type="domain" description="Neurotransmitter-gated ion-channel transmembrane" evidence="13">
    <location>
        <begin position="355"/>
        <end position="421"/>
    </location>
</feature>
<keyword evidence="10 11" id="KW-0407">Ion channel</keyword>
<evidence type="ECO:0000259" key="13">
    <source>
        <dbReference type="Pfam" id="PF02932"/>
    </source>
</evidence>
<evidence type="ECO:0000256" key="10">
    <source>
        <dbReference type="ARBA" id="ARBA00023303"/>
    </source>
</evidence>
<dbReference type="InterPro" id="IPR036719">
    <property type="entry name" value="Neuro-gated_channel_TM_sf"/>
</dbReference>
<feature type="signal peptide" evidence="11">
    <location>
        <begin position="1"/>
        <end position="24"/>
    </location>
</feature>
<keyword evidence="8" id="KW-0325">Glycoprotein</keyword>
<evidence type="ECO:0000256" key="8">
    <source>
        <dbReference type="ARBA" id="ARBA00023180"/>
    </source>
</evidence>
<reference evidence="15" key="1">
    <citation type="submission" date="2017-02" db="UniProtKB">
        <authorList>
            <consortium name="WormBaseParasite"/>
        </authorList>
    </citation>
    <scope>IDENTIFICATION</scope>
</reference>
<dbReference type="PRINTS" id="PR00252">
    <property type="entry name" value="NRIONCHANNEL"/>
</dbReference>
<keyword evidence="9" id="KW-1071">Ligand-gated ion channel</keyword>
<dbReference type="InterPro" id="IPR018000">
    <property type="entry name" value="Neurotransmitter_ion_chnl_CS"/>
</dbReference>
<keyword evidence="5 11" id="KW-1133">Transmembrane helix</keyword>
<feature type="transmembrane region" description="Helical" evidence="11">
    <location>
        <begin position="349"/>
        <end position="372"/>
    </location>
</feature>
<evidence type="ECO:0000256" key="11">
    <source>
        <dbReference type="RuleBase" id="RU000687"/>
    </source>
</evidence>
<dbReference type="InterPro" id="IPR038050">
    <property type="entry name" value="Neuro_actylchol_rec"/>
</dbReference>
<evidence type="ECO:0000256" key="9">
    <source>
        <dbReference type="ARBA" id="ARBA00023286"/>
    </source>
</evidence>